<reference evidence="14" key="1">
    <citation type="submission" date="2010-05" db="EMBL/GenBank/DDBJ databases">
        <title>The draft genome of Desulfonatronospira thiodismutans ASO3-1.</title>
        <authorList>
            <consortium name="US DOE Joint Genome Institute (JGI-PGF)"/>
            <person name="Lucas S."/>
            <person name="Copeland A."/>
            <person name="Lapidus A."/>
            <person name="Cheng J.-F."/>
            <person name="Bruce D."/>
            <person name="Goodwin L."/>
            <person name="Pitluck S."/>
            <person name="Chertkov O."/>
            <person name="Brettin T."/>
            <person name="Detter J.C."/>
            <person name="Han C."/>
            <person name="Land M.L."/>
            <person name="Hauser L."/>
            <person name="Kyrpides N."/>
            <person name="Mikhailova N."/>
            <person name="Muyzer G."/>
            <person name="Woyke T."/>
        </authorList>
    </citation>
    <scope>NUCLEOTIDE SEQUENCE [LARGE SCALE GENOMIC DNA]</scope>
    <source>
        <strain evidence="14">ASO3-1</strain>
    </source>
</reference>
<evidence type="ECO:0000256" key="10">
    <source>
        <dbReference type="ARBA" id="ARBA00053664"/>
    </source>
</evidence>
<evidence type="ECO:0000313" key="14">
    <source>
        <dbReference type="EMBL" id="EFI35900.1"/>
    </source>
</evidence>
<dbReference type="InterPro" id="IPR033730">
    <property type="entry name" value="ProRS_core_prok"/>
</dbReference>
<dbReference type="Pfam" id="PF04073">
    <property type="entry name" value="tRNA_edit"/>
    <property type="match status" value="1"/>
</dbReference>
<dbReference type="HAMAP" id="MF_01569">
    <property type="entry name" value="Pro_tRNA_synth_type1"/>
    <property type="match status" value="1"/>
</dbReference>
<evidence type="ECO:0000256" key="9">
    <source>
        <dbReference type="ARBA" id="ARBA00047671"/>
    </source>
</evidence>
<dbReference type="Pfam" id="PF00587">
    <property type="entry name" value="tRNA-synt_2b"/>
    <property type="match status" value="1"/>
</dbReference>
<dbReference type="PROSITE" id="PS50862">
    <property type="entry name" value="AA_TRNA_LIGASE_II"/>
    <property type="match status" value="1"/>
</dbReference>
<dbReference type="InterPro" id="IPR036621">
    <property type="entry name" value="Anticodon-bd_dom_sf"/>
</dbReference>
<protein>
    <recommendedName>
        <fullName evidence="12">Proline--tRNA ligase</fullName>
        <ecNumber evidence="12">6.1.1.15</ecNumber>
    </recommendedName>
    <alternativeName>
        <fullName evidence="12">Prolyl-tRNA synthetase</fullName>
        <shortName evidence="12">ProRS</shortName>
    </alternativeName>
</protein>
<keyword evidence="7 12" id="KW-0648">Protein biosynthesis</keyword>
<proteinExistence type="inferred from homology"/>
<dbReference type="InterPro" id="IPR044140">
    <property type="entry name" value="ProRS_anticodon_short"/>
</dbReference>
<dbReference type="NCBIfam" id="TIGR00409">
    <property type="entry name" value="proS_fam_II"/>
    <property type="match status" value="1"/>
</dbReference>
<keyword evidence="15" id="KW-1185">Reference proteome</keyword>
<dbReference type="PIRSF" id="PIRSF001535">
    <property type="entry name" value="ProRS_1"/>
    <property type="match status" value="1"/>
</dbReference>
<dbReference type="Gene3D" id="3.90.960.10">
    <property type="entry name" value="YbaK/aminoacyl-tRNA synthetase-associated domain"/>
    <property type="match status" value="1"/>
</dbReference>
<evidence type="ECO:0000259" key="13">
    <source>
        <dbReference type="PROSITE" id="PS50862"/>
    </source>
</evidence>
<dbReference type="FunFam" id="3.30.930.10:FF:000066">
    <property type="entry name" value="Proline--tRNA ligase"/>
    <property type="match status" value="1"/>
</dbReference>
<dbReference type="GO" id="GO:0005524">
    <property type="term" value="F:ATP binding"/>
    <property type="evidence" value="ECO:0007669"/>
    <property type="project" value="UniProtKB-UniRule"/>
</dbReference>
<name>D6SMI9_9BACT</name>
<dbReference type="SUPFAM" id="SSF55681">
    <property type="entry name" value="Class II aaRS and biotin synthetases"/>
    <property type="match status" value="1"/>
</dbReference>
<dbReference type="InterPro" id="IPR007214">
    <property type="entry name" value="YbaK/aa-tRNA-synth-assoc-dom"/>
</dbReference>
<dbReference type="PANTHER" id="PTHR42753:SF2">
    <property type="entry name" value="PROLINE--TRNA LIGASE"/>
    <property type="match status" value="1"/>
</dbReference>
<feature type="domain" description="Aminoacyl-transfer RNA synthetases class-II family profile" evidence="13">
    <location>
        <begin position="38"/>
        <end position="465"/>
    </location>
</feature>
<keyword evidence="6 12" id="KW-0067">ATP-binding</keyword>
<dbReference type="InterPro" id="IPR004500">
    <property type="entry name" value="Pro-tRNA-synth_IIa_bac-type"/>
</dbReference>
<evidence type="ECO:0000256" key="5">
    <source>
        <dbReference type="ARBA" id="ARBA00022741"/>
    </source>
</evidence>
<dbReference type="PRINTS" id="PR01046">
    <property type="entry name" value="TRNASYNTHPRO"/>
</dbReference>
<evidence type="ECO:0000256" key="7">
    <source>
        <dbReference type="ARBA" id="ARBA00022917"/>
    </source>
</evidence>
<evidence type="ECO:0000256" key="3">
    <source>
        <dbReference type="ARBA" id="ARBA00022490"/>
    </source>
</evidence>
<evidence type="ECO:0000256" key="8">
    <source>
        <dbReference type="ARBA" id="ARBA00023146"/>
    </source>
</evidence>
<evidence type="ECO:0000256" key="6">
    <source>
        <dbReference type="ARBA" id="ARBA00022840"/>
    </source>
</evidence>
<comment type="similarity">
    <text evidence="11 12">Belongs to the class-II aminoacyl-tRNA synthetase family. ProS type 1 subfamily.</text>
</comment>
<evidence type="ECO:0000256" key="11">
    <source>
        <dbReference type="ARBA" id="ARBA00060755"/>
    </source>
</evidence>
<dbReference type="Gene3D" id="3.30.930.10">
    <property type="entry name" value="Bira Bifunctional Protein, Domain 2"/>
    <property type="match status" value="2"/>
</dbReference>
<evidence type="ECO:0000256" key="1">
    <source>
        <dbReference type="ARBA" id="ARBA00004496"/>
    </source>
</evidence>
<dbReference type="GO" id="GO:0002161">
    <property type="term" value="F:aminoacyl-tRNA deacylase activity"/>
    <property type="evidence" value="ECO:0007669"/>
    <property type="project" value="InterPro"/>
</dbReference>
<dbReference type="InterPro" id="IPR023717">
    <property type="entry name" value="Pro-tRNA-Synthase_IIa_type1"/>
</dbReference>
<dbReference type="SUPFAM" id="SSF52954">
    <property type="entry name" value="Class II aaRS ABD-related"/>
    <property type="match status" value="1"/>
</dbReference>
<keyword evidence="8 12" id="KW-0030">Aminoacyl-tRNA synthetase</keyword>
<dbReference type="CDD" id="cd04334">
    <property type="entry name" value="ProRS-INS"/>
    <property type="match status" value="1"/>
</dbReference>
<comment type="domain">
    <text evidence="12">Consists of three domains: the N-terminal catalytic domain, the editing domain and the C-terminal anticodon-binding domain.</text>
</comment>
<dbReference type="CDD" id="cd00779">
    <property type="entry name" value="ProRS_core_prok"/>
    <property type="match status" value="1"/>
</dbReference>
<dbReference type="EC" id="6.1.1.15" evidence="12"/>
<gene>
    <name evidence="12" type="primary">proS</name>
    <name evidence="14" type="ORF">Dthio_PD3339</name>
</gene>
<comment type="subcellular location">
    <subcellularLocation>
        <location evidence="1 12">Cytoplasm</location>
    </subcellularLocation>
</comment>
<comment type="catalytic activity">
    <reaction evidence="9 12">
        <text>tRNA(Pro) + L-proline + ATP = L-prolyl-tRNA(Pro) + AMP + diphosphate</text>
        <dbReference type="Rhea" id="RHEA:14305"/>
        <dbReference type="Rhea" id="RHEA-COMP:9700"/>
        <dbReference type="Rhea" id="RHEA-COMP:9702"/>
        <dbReference type="ChEBI" id="CHEBI:30616"/>
        <dbReference type="ChEBI" id="CHEBI:33019"/>
        <dbReference type="ChEBI" id="CHEBI:60039"/>
        <dbReference type="ChEBI" id="CHEBI:78442"/>
        <dbReference type="ChEBI" id="CHEBI:78532"/>
        <dbReference type="ChEBI" id="CHEBI:456215"/>
        <dbReference type="EC" id="6.1.1.15"/>
    </reaction>
</comment>
<dbReference type="SUPFAM" id="SSF55826">
    <property type="entry name" value="YbaK/ProRS associated domain"/>
    <property type="match status" value="1"/>
</dbReference>
<dbReference type="InterPro" id="IPR050062">
    <property type="entry name" value="Pro-tRNA_synthetase"/>
</dbReference>
<dbReference type="EMBL" id="ACJN02000001">
    <property type="protein sequence ID" value="EFI35900.1"/>
    <property type="molecule type" value="Genomic_DNA"/>
</dbReference>
<sequence>MRWSRYFMPTLKEEPAEAEVVSHKLMLRAGMIRKLTAGIYTYLPAGWRALQKISEVIRGEMNRFYAIELLMPAVQPGDLWKETGRWEAYGKELLRFRDRHDRDYCIGPTHEEVITDLIRREVSSYRQLPLNLYQIQTKFRDEIRPRFGLMRGREFIMKDAYSFDKDEAGAAQSYEWMRQAYVSIFEKLGLQFRGVEADSGAIGGSVSQEFMVLADTGEDVIATCTHCDFAANLEKAEVTCASEDCPECSLPPEKVMTPGMHTVPQVAEYLNVPERKVLKTLLYDADGMAVAALVRGDRELNEVKLGNLLGAKHLQLAGQEQVEKWTGAGMGFAGPVGLKVDKIVADLELRLETDWITGANADDAHLRHVDLRRDAQVNAYHDLRSITREDPCPRCQGGIRMTKGIEVGHIFMLGAKYSQSMNAAYLDEHGAEKPLIMGCYGIGVGRVLAACIEQNHDENGIIFTPAIAPFEVTIIALNPKDEMVRNHSESLYNELCSQNVDVLLDDRDERPGFKFKDCDLVGSPLQVIVGAKGIKNGVLEVKERHSGHRHELPLEDFGRHFQEVRRKVREHFGLDAG</sequence>
<dbReference type="eggNOG" id="COG0442">
    <property type="taxonomic scope" value="Bacteria"/>
</dbReference>
<keyword evidence="4 12" id="KW-0436">Ligase</keyword>
<comment type="caution">
    <text evidence="14">The sequence shown here is derived from an EMBL/GenBank/DDBJ whole genome shotgun (WGS) entry which is preliminary data.</text>
</comment>
<dbReference type="InterPro" id="IPR004154">
    <property type="entry name" value="Anticodon-bd"/>
</dbReference>
<keyword evidence="3 12" id="KW-0963">Cytoplasm</keyword>
<dbReference type="NCBIfam" id="NF006625">
    <property type="entry name" value="PRK09194.1"/>
    <property type="match status" value="1"/>
</dbReference>
<comment type="function">
    <text evidence="10 12">Catalyzes the attachment of proline to tRNA(Pro) in a two-step reaction: proline is first activated by ATP to form Pro-AMP and then transferred to the acceptor end of tRNA(Pro). As ProRS can inadvertently accommodate and process non-cognate amino acids such as alanine and cysteine, to avoid such errors it has two additional distinct editing activities against alanine. One activity is designated as 'pretransfer' editing and involves the tRNA(Pro)-independent hydrolysis of activated Ala-AMP. The other activity is designated 'posttransfer' editing and involves deacylation of mischarged Ala-tRNA(Pro). The misacylated Cys-tRNA(Pro) is not edited by ProRS.</text>
</comment>
<dbReference type="InterPro" id="IPR036754">
    <property type="entry name" value="YbaK/aa-tRNA-synt-asso_dom_sf"/>
</dbReference>
<dbReference type="InterPro" id="IPR002316">
    <property type="entry name" value="Pro-tRNA-ligase_IIa"/>
</dbReference>
<accession>D6SMI9</accession>
<dbReference type="FunFam" id="3.30.930.10:FF:000065">
    <property type="entry name" value="Proline--tRNA ligase"/>
    <property type="match status" value="1"/>
</dbReference>
<dbReference type="InterPro" id="IPR006195">
    <property type="entry name" value="aa-tRNA-synth_II"/>
</dbReference>
<dbReference type="CDD" id="cd00861">
    <property type="entry name" value="ProRS_anticodon_short"/>
    <property type="match status" value="1"/>
</dbReference>
<dbReference type="InterPro" id="IPR002314">
    <property type="entry name" value="aa-tRNA-synt_IIb"/>
</dbReference>
<dbReference type="PANTHER" id="PTHR42753">
    <property type="entry name" value="MITOCHONDRIAL RIBOSOME PROTEIN L39/PROLYL-TRNA LIGASE FAMILY MEMBER"/>
    <property type="match status" value="1"/>
</dbReference>
<dbReference type="OrthoDB" id="9809052at2"/>
<dbReference type="Proteomes" id="UP000005496">
    <property type="component" value="Unassembled WGS sequence"/>
</dbReference>
<dbReference type="GO" id="GO:0005829">
    <property type="term" value="C:cytosol"/>
    <property type="evidence" value="ECO:0007669"/>
    <property type="project" value="TreeGrafter"/>
</dbReference>
<dbReference type="RefSeq" id="WP_008869028.1">
    <property type="nucleotide sequence ID" value="NZ_ACJN02000001.1"/>
</dbReference>
<evidence type="ECO:0000256" key="12">
    <source>
        <dbReference type="HAMAP-Rule" id="MF_01569"/>
    </source>
</evidence>
<dbReference type="Pfam" id="PF03129">
    <property type="entry name" value="HGTP_anticodon"/>
    <property type="match status" value="1"/>
</dbReference>
<dbReference type="Gene3D" id="3.40.50.800">
    <property type="entry name" value="Anticodon-binding domain"/>
    <property type="match status" value="1"/>
</dbReference>
<organism evidence="14 15">
    <name type="scientific">Desulfonatronospira thiodismutans ASO3-1</name>
    <dbReference type="NCBI Taxonomy" id="555779"/>
    <lineage>
        <taxon>Bacteria</taxon>
        <taxon>Pseudomonadati</taxon>
        <taxon>Thermodesulfobacteriota</taxon>
        <taxon>Desulfovibrionia</taxon>
        <taxon>Desulfovibrionales</taxon>
        <taxon>Desulfonatronovibrionaceae</taxon>
        <taxon>Desulfonatronospira</taxon>
    </lineage>
</organism>
<comment type="subunit">
    <text evidence="2 12">Homodimer.</text>
</comment>
<evidence type="ECO:0000313" key="15">
    <source>
        <dbReference type="Proteomes" id="UP000005496"/>
    </source>
</evidence>
<dbReference type="GO" id="GO:0004827">
    <property type="term" value="F:proline-tRNA ligase activity"/>
    <property type="evidence" value="ECO:0007669"/>
    <property type="project" value="UniProtKB-UniRule"/>
</dbReference>
<dbReference type="InterPro" id="IPR045864">
    <property type="entry name" value="aa-tRNA-synth_II/BPL/LPL"/>
</dbReference>
<dbReference type="AlphaFoldDB" id="D6SMI9"/>
<evidence type="ECO:0000256" key="4">
    <source>
        <dbReference type="ARBA" id="ARBA00022598"/>
    </source>
</evidence>
<evidence type="ECO:0000256" key="2">
    <source>
        <dbReference type="ARBA" id="ARBA00011738"/>
    </source>
</evidence>
<keyword evidence="5 12" id="KW-0547">Nucleotide-binding</keyword>
<dbReference type="GO" id="GO:0006433">
    <property type="term" value="P:prolyl-tRNA aminoacylation"/>
    <property type="evidence" value="ECO:0007669"/>
    <property type="project" value="UniProtKB-UniRule"/>
</dbReference>